<gene>
    <name evidence="2" type="ORF">GCM10008983_16360</name>
</gene>
<evidence type="ECO:0008006" key="4">
    <source>
        <dbReference type="Google" id="ProtNLM"/>
    </source>
</evidence>
<reference evidence="3" key="1">
    <citation type="journal article" date="2019" name="Int. J. Syst. Evol. Microbiol.">
        <title>The Global Catalogue of Microorganisms (GCM) 10K type strain sequencing project: providing services to taxonomists for standard genome sequencing and annotation.</title>
        <authorList>
            <consortium name="The Broad Institute Genomics Platform"/>
            <consortium name="The Broad Institute Genome Sequencing Center for Infectious Disease"/>
            <person name="Wu L."/>
            <person name="Ma J."/>
        </authorList>
    </citation>
    <scope>NUCLEOTIDE SEQUENCE [LARGE SCALE GENOMIC DNA]</scope>
    <source>
        <strain evidence="3">JCM 12149</strain>
    </source>
</reference>
<keyword evidence="1" id="KW-1133">Transmembrane helix</keyword>
<dbReference type="RefSeq" id="WP_343752352.1">
    <property type="nucleotide sequence ID" value="NZ_BAAADM010000041.1"/>
</dbReference>
<keyword evidence="1" id="KW-0472">Membrane</keyword>
<feature type="transmembrane region" description="Helical" evidence="1">
    <location>
        <begin position="6"/>
        <end position="26"/>
    </location>
</feature>
<name>A0ABP3J562_9BACI</name>
<evidence type="ECO:0000313" key="3">
    <source>
        <dbReference type="Proteomes" id="UP001501459"/>
    </source>
</evidence>
<protein>
    <recommendedName>
        <fullName evidence="4">Tumour necrosis factor receptor superfamily member 19</fullName>
    </recommendedName>
</protein>
<organism evidence="2 3">
    <name type="scientific">Lentibacillus halophilus</name>
    <dbReference type="NCBI Taxonomy" id="295065"/>
    <lineage>
        <taxon>Bacteria</taxon>
        <taxon>Bacillati</taxon>
        <taxon>Bacillota</taxon>
        <taxon>Bacilli</taxon>
        <taxon>Bacillales</taxon>
        <taxon>Bacillaceae</taxon>
        <taxon>Lentibacillus</taxon>
    </lineage>
</organism>
<accession>A0ABP3J562</accession>
<dbReference type="EMBL" id="BAAADM010000041">
    <property type="protein sequence ID" value="GAA0440129.1"/>
    <property type="molecule type" value="Genomic_DNA"/>
</dbReference>
<proteinExistence type="predicted"/>
<evidence type="ECO:0000256" key="1">
    <source>
        <dbReference type="SAM" id="Phobius"/>
    </source>
</evidence>
<sequence>MEELIIGLLINVAFFALSAYIAYLVITIAVRHGIDSSEVGKMLKKQNGYQEETFHPKDDLDKD</sequence>
<comment type="caution">
    <text evidence="2">The sequence shown here is derived from an EMBL/GenBank/DDBJ whole genome shotgun (WGS) entry which is preliminary data.</text>
</comment>
<dbReference type="Proteomes" id="UP001501459">
    <property type="component" value="Unassembled WGS sequence"/>
</dbReference>
<evidence type="ECO:0000313" key="2">
    <source>
        <dbReference type="EMBL" id="GAA0440129.1"/>
    </source>
</evidence>
<keyword evidence="1" id="KW-0812">Transmembrane</keyword>
<keyword evidence="3" id="KW-1185">Reference proteome</keyword>